<protein>
    <submittedName>
        <fullName evidence="2">Uroporphyrinogen decarboxylase family protein</fullName>
    </submittedName>
</protein>
<evidence type="ECO:0000313" key="3">
    <source>
        <dbReference type="Proteomes" id="UP001600943"/>
    </source>
</evidence>
<dbReference type="EMBL" id="BAABYW010000001">
    <property type="protein sequence ID" value="GAA6406738.1"/>
    <property type="molecule type" value="Genomic_DNA"/>
</dbReference>
<dbReference type="Gene3D" id="3.20.20.210">
    <property type="match status" value="1"/>
</dbReference>
<dbReference type="RefSeq" id="WP_390403696.1">
    <property type="nucleotide sequence ID" value="NZ_BAABYW010000001.1"/>
</dbReference>
<evidence type="ECO:0000259" key="1">
    <source>
        <dbReference type="Pfam" id="PF01208"/>
    </source>
</evidence>
<reference evidence="2 3" key="1">
    <citation type="submission" date="2024-04" db="EMBL/GenBank/DDBJ databases">
        <title>Defined microbial consortia suppress multidrug-resistant proinflammatory Enterobacteriaceae via ecological control.</title>
        <authorList>
            <person name="Furuichi M."/>
            <person name="Kawaguchi T."/>
            <person name="Pust M."/>
            <person name="Yasuma K."/>
            <person name="Plichta D."/>
            <person name="Hasegawa N."/>
            <person name="Ohya T."/>
            <person name="Bhattarai S."/>
            <person name="Sasajima S."/>
            <person name="Aoto Y."/>
            <person name="Tuganbaev T."/>
            <person name="Yaginuma M."/>
            <person name="Ueda M."/>
            <person name="Okahashi N."/>
            <person name="Amafuji K."/>
            <person name="Kiridooshi Y."/>
            <person name="Sugita K."/>
            <person name="Strazar M."/>
            <person name="Skelly A."/>
            <person name="Suda W."/>
            <person name="Hattori M."/>
            <person name="Nakamoto N."/>
            <person name="Caballero S."/>
            <person name="Norman J."/>
            <person name="Olle B."/>
            <person name="Tanoue T."/>
            <person name="Arita M."/>
            <person name="Bucci V."/>
            <person name="Atarashi K."/>
            <person name="Xavier R."/>
            <person name="Honda K."/>
        </authorList>
    </citation>
    <scope>NUCLEOTIDE SEQUENCE [LARGE SCALE GENOMIC DNA]</scope>
    <source>
        <strain evidence="3">k04-0078-D8-1</strain>
    </source>
</reference>
<dbReference type="Pfam" id="PF01208">
    <property type="entry name" value="URO-D"/>
    <property type="match status" value="1"/>
</dbReference>
<dbReference type="Proteomes" id="UP001600943">
    <property type="component" value="Unassembled WGS sequence"/>
</dbReference>
<accession>A0ABQ0B5N8</accession>
<dbReference type="InterPro" id="IPR000257">
    <property type="entry name" value="Uroporphyrinogen_deCOase"/>
</dbReference>
<sequence>MMNLKKKITEKENLELVFAGKEPAWIPYHEDAFSFMLNVTLKREYNPSTGYYVDPFGVSFINTPDGGIPANTHSHVFELEDITRWRDIIPKIDLNQIDWETEAKRLRATMVKDGQMIDYYAGFVWDELHYMMGFENALLSLALEPEETGKALNAIADFWIDVMRHQCKYLKPEMITFMEHIATNKGLLMSPDTYREILKPIHKKMFDAVHELGAIPTMHVDGDISAIIEDIVEVGVKAIEPLQIYNDINLYKEKYGLIAIGGWDSFGRGNQADSTEEEVRDSVRLAMDTYGPGGRYIFWESGITPRFQEQGEYLADEARKYGSSFYQKR</sequence>
<dbReference type="InterPro" id="IPR038071">
    <property type="entry name" value="UROD/MetE-like_sf"/>
</dbReference>
<keyword evidence="3" id="KW-1185">Reference proteome</keyword>
<organism evidence="2 3">
    <name type="scientific">Blautia hominis</name>
    <dbReference type="NCBI Taxonomy" id="2025493"/>
    <lineage>
        <taxon>Bacteria</taxon>
        <taxon>Bacillati</taxon>
        <taxon>Bacillota</taxon>
        <taxon>Clostridia</taxon>
        <taxon>Lachnospirales</taxon>
        <taxon>Lachnospiraceae</taxon>
        <taxon>Blautia</taxon>
    </lineage>
</organism>
<name>A0ABQ0B5N8_9FIRM</name>
<comment type="caution">
    <text evidence="2">The sequence shown here is derived from an EMBL/GenBank/DDBJ whole genome shotgun (WGS) entry which is preliminary data.</text>
</comment>
<dbReference type="SUPFAM" id="SSF51726">
    <property type="entry name" value="UROD/MetE-like"/>
    <property type="match status" value="1"/>
</dbReference>
<proteinExistence type="predicted"/>
<evidence type="ECO:0000313" key="2">
    <source>
        <dbReference type="EMBL" id="GAA6406738.1"/>
    </source>
</evidence>
<feature type="domain" description="Uroporphyrinogen decarboxylase (URO-D)" evidence="1">
    <location>
        <begin position="57"/>
        <end position="241"/>
    </location>
</feature>
<gene>
    <name evidence="2" type="ORF">K040078D81_08550</name>
</gene>